<evidence type="ECO:0000313" key="2">
    <source>
        <dbReference type="EMBL" id="KJE95780.1"/>
    </source>
</evidence>
<dbReference type="Pfam" id="PF00149">
    <property type="entry name" value="Metallophos"/>
    <property type="match status" value="1"/>
</dbReference>
<organism evidence="2 3">
    <name type="scientific">Capsaspora owczarzaki (strain ATCC 30864)</name>
    <dbReference type="NCBI Taxonomy" id="595528"/>
    <lineage>
        <taxon>Eukaryota</taxon>
        <taxon>Filasterea</taxon>
        <taxon>Capsaspora</taxon>
    </lineage>
</organism>
<evidence type="ECO:0000259" key="1">
    <source>
        <dbReference type="Pfam" id="PF00149"/>
    </source>
</evidence>
<dbReference type="PhylomeDB" id="A0A0D2WTH3"/>
<dbReference type="EMBL" id="KE346369">
    <property type="protein sequence ID" value="KJE95780.1"/>
    <property type="molecule type" value="Genomic_DNA"/>
</dbReference>
<dbReference type="AlphaFoldDB" id="A0A0D2WTH3"/>
<dbReference type="eggNOG" id="KOG3947">
    <property type="taxonomic scope" value="Eukaryota"/>
</dbReference>
<proteinExistence type="predicted"/>
<dbReference type="PANTHER" id="PTHR12905">
    <property type="entry name" value="METALLOPHOSPHOESTERASE"/>
    <property type="match status" value="1"/>
</dbReference>
<dbReference type="InParanoid" id="A0A0D2WTH3"/>
<dbReference type="InterPro" id="IPR051693">
    <property type="entry name" value="UPF0046_metallophosphoest"/>
</dbReference>
<dbReference type="SUPFAM" id="SSF56300">
    <property type="entry name" value="Metallo-dependent phosphatases"/>
    <property type="match status" value="1"/>
</dbReference>
<dbReference type="OrthoDB" id="630188at2759"/>
<dbReference type="PANTHER" id="PTHR12905:SF0">
    <property type="entry name" value="CALCINEURIN-LIKE PHOSPHOESTERASE DOMAIN-CONTAINING PROTEIN"/>
    <property type="match status" value="1"/>
</dbReference>
<dbReference type="Proteomes" id="UP000008743">
    <property type="component" value="Unassembled WGS sequence"/>
</dbReference>
<dbReference type="Gene3D" id="3.60.21.10">
    <property type="match status" value="1"/>
</dbReference>
<dbReference type="GO" id="GO:0016787">
    <property type="term" value="F:hydrolase activity"/>
    <property type="evidence" value="ECO:0007669"/>
    <property type="project" value="InterPro"/>
</dbReference>
<feature type="domain" description="Calcineurin-like phosphoesterase" evidence="1">
    <location>
        <begin position="67"/>
        <end position="256"/>
    </location>
</feature>
<gene>
    <name evidence="2" type="ORF">CAOG_006193</name>
</gene>
<reference evidence="3" key="1">
    <citation type="submission" date="2011-02" db="EMBL/GenBank/DDBJ databases">
        <title>The Genome Sequence of Capsaspora owczarzaki ATCC 30864.</title>
        <authorList>
            <person name="Russ C."/>
            <person name="Cuomo C."/>
            <person name="Burger G."/>
            <person name="Gray M.W."/>
            <person name="Holland P.W.H."/>
            <person name="King N."/>
            <person name="Lang F.B.F."/>
            <person name="Roger A.J."/>
            <person name="Ruiz-Trillo I."/>
            <person name="Young S.K."/>
            <person name="Zeng Q."/>
            <person name="Gargeya S."/>
            <person name="Alvarado L."/>
            <person name="Berlin A."/>
            <person name="Chapman S.B."/>
            <person name="Chen Z."/>
            <person name="Freedman E."/>
            <person name="Gellesch M."/>
            <person name="Goldberg J."/>
            <person name="Griggs A."/>
            <person name="Gujja S."/>
            <person name="Heilman E."/>
            <person name="Heiman D."/>
            <person name="Howarth C."/>
            <person name="Mehta T."/>
            <person name="Neiman D."/>
            <person name="Pearson M."/>
            <person name="Roberts A."/>
            <person name="Saif S."/>
            <person name="Shea T."/>
            <person name="Shenoy N."/>
            <person name="Sisk P."/>
            <person name="Stolte C."/>
            <person name="Sykes S."/>
            <person name="White J."/>
            <person name="Yandava C."/>
            <person name="Haas B."/>
            <person name="Nusbaum C."/>
            <person name="Birren B."/>
        </authorList>
    </citation>
    <scope>NUCLEOTIDE SEQUENCE</scope>
    <source>
        <strain evidence="3">ATCC 30864</strain>
    </source>
</reference>
<dbReference type="InterPro" id="IPR029052">
    <property type="entry name" value="Metallo-depent_PP-like"/>
</dbReference>
<name>A0A0D2WTH3_CAPO3</name>
<sequence>MLNAIRSKLKPVVTNNISSAATTATRHELSTATGSADAYWESVKHTHTVETVEPVDAAAVAKPEGFFRVVCISDTHSLTDKLVVPDGDLLVHAGDFSNKGSKADIVKFNEFLGRQPHKHKVVIAGNHDLTLDESNIEELREQFRCKDTETPAQLKALLTNCIYLEDALVEVEGFRIYGSPWTPYFFGWGFNLERGAPIRAKWDLIPNNVDILITHGPPVGYGDRTTGGNYAGCADLLEAIQSRIKPKLHVSGHIHEGAGLTRDEFGILYANASTCTHRYQPVLPAIVVDLPKKN</sequence>
<protein>
    <submittedName>
        <fullName evidence="2">Metallophosphoesterase domain-containing protein 1</fullName>
    </submittedName>
</protein>
<accession>A0A0D2WTH3</accession>
<dbReference type="InterPro" id="IPR004843">
    <property type="entry name" value="Calcineurin-like_PHP"/>
</dbReference>
<dbReference type="CDD" id="cd07379">
    <property type="entry name" value="MPP_239FB"/>
    <property type="match status" value="1"/>
</dbReference>
<evidence type="ECO:0000313" key="3">
    <source>
        <dbReference type="Proteomes" id="UP000008743"/>
    </source>
</evidence>
<keyword evidence="3" id="KW-1185">Reference proteome</keyword>